<evidence type="ECO:0000313" key="2">
    <source>
        <dbReference type="EMBL" id="QCI78867.1"/>
    </source>
</evidence>
<dbReference type="CDD" id="cd04301">
    <property type="entry name" value="NAT_SF"/>
    <property type="match status" value="1"/>
</dbReference>
<proteinExistence type="predicted"/>
<feature type="domain" description="N-acetyltransferase" evidence="1">
    <location>
        <begin position="4"/>
        <end position="154"/>
    </location>
</feature>
<dbReference type="InterPro" id="IPR000182">
    <property type="entry name" value="GNAT_dom"/>
</dbReference>
<dbReference type="Proteomes" id="UP000298714">
    <property type="component" value="Chromosome"/>
</dbReference>
<dbReference type="GO" id="GO:0016747">
    <property type="term" value="F:acyltransferase activity, transferring groups other than amino-acyl groups"/>
    <property type="evidence" value="ECO:0007669"/>
    <property type="project" value="InterPro"/>
</dbReference>
<reference evidence="3" key="1">
    <citation type="submission" date="2019-04" db="EMBL/GenBank/DDBJ databases">
        <title>Complete genome sequence of Sphingomonas sp. W1-2-3.</title>
        <authorList>
            <person name="Im W.T."/>
        </authorList>
    </citation>
    <scope>NUCLEOTIDE SEQUENCE [LARGE SCALE GENOMIC DNA]</scope>
    <source>
        <strain evidence="3">W1-2-3</strain>
    </source>
</reference>
<dbReference type="PROSITE" id="PS51186">
    <property type="entry name" value="GNAT"/>
    <property type="match status" value="1"/>
</dbReference>
<keyword evidence="2" id="KW-0808">Transferase</keyword>
<dbReference type="InterPro" id="IPR016181">
    <property type="entry name" value="Acyl_CoA_acyltransferase"/>
</dbReference>
<dbReference type="EMBL" id="CP039704">
    <property type="protein sequence ID" value="QCI78867.1"/>
    <property type="molecule type" value="Genomic_DNA"/>
</dbReference>
<dbReference type="AlphaFoldDB" id="A0A4D7C8D4"/>
<dbReference type="Pfam" id="PF13527">
    <property type="entry name" value="Acetyltransf_9"/>
    <property type="match status" value="1"/>
</dbReference>
<organism evidence="2 3">
    <name type="scientific">Hankyongella ginsenosidimutans</name>
    <dbReference type="NCBI Taxonomy" id="1763828"/>
    <lineage>
        <taxon>Bacteria</taxon>
        <taxon>Pseudomonadati</taxon>
        <taxon>Pseudomonadota</taxon>
        <taxon>Alphaproteobacteria</taxon>
        <taxon>Sphingomonadales</taxon>
        <taxon>Sphingomonadaceae</taxon>
        <taxon>Hankyongella</taxon>
    </lineage>
</organism>
<dbReference type="SUPFAM" id="SSF55729">
    <property type="entry name" value="Acyl-CoA N-acyltransferases (Nat)"/>
    <property type="match status" value="1"/>
</dbReference>
<sequence length="176" mass="18994">MTLHQIRATAPTDRSAVEALLDRSFGPDRHLRTAYRLREAASPCRALQRVAIGPDGMLLATIEFWHVQLAMAHGAQEALLLGPIAVEPARRGEGIGVALIEDGIARARALGHALIMLVGDLDYYARFGFSNAQTAGWRLPGPVEQERVLALPLHANMVLPKDADVLGLHLSAEQAA</sequence>
<accession>A0A4D7C8D4</accession>
<protein>
    <submittedName>
        <fullName evidence="2">N-acetyltransferase</fullName>
    </submittedName>
</protein>
<name>A0A4D7C8D4_9SPHN</name>
<dbReference type="KEGG" id="hgn:E6W36_02375"/>
<evidence type="ECO:0000313" key="3">
    <source>
        <dbReference type="Proteomes" id="UP000298714"/>
    </source>
</evidence>
<evidence type="ECO:0000259" key="1">
    <source>
        <dbReference type="PROSITE" id="PS51186"/>
    </source>
</evidence>
<dbReference type="Gene3D" id="3.40.630.30">
    <property type="match status" value="1"/>
</dbReference>
<keyword evidence="3" id="KW-1185">Reference proteome</keyword>
<gene>
    <name evidence="2" type="ORF">E6W36_02375</name>
</gene>